<gene>
    <name evidence="1" type="ORF">FOZ63_010013</name>
</gene>
<keyword evidence="2" id="KW-1185">Reference proteome</keyword>
<reference evidence="1 2" key="1">
    <citation type="submission" date="2020-04" db="EMBL/GenBank/DDBJ databases">
        <title>Perkinsus olseni comparative genomics.</title>
        <authorList>
            <person name="Bogema D.R."/>
        </authorList>
    </citation>
    <scope>NUCLEOTIDE SEQUENCE [LARGE SCALE GENOMIC DNA]</scope>
    <source>
        <strain evidence="1 2">ATCC PRA-207</strain>
    </source>
</reference>
<name>A0A7J6NZ74_PEROL</name>
<organism evidence="1 2">
    <name type="scientific">Perkinsus olseni</name>
    <name type="common">Perkinsus atlanticus</name>
    <dbReference type="NCBI Taxonomy" id="32597"/>
    <lineage>
        <taxon>Eukaryota</taxon>
        <taxon>Sar</taxon>
        <taxon>Alveolata</taxon>
        <taxon>Perkinsozoa</taxon>
        <taxon>Perkinsea</taxon>
        <taxon>Perkinsida</taxon>
        <taxon>Perkinsidae</taxon>
        <taxon>Perkinsus</taxon>
    </lineage>
</organism>
<proteinExistence type="predicted"/>
<protein>
    <submittedName>
        <fullName evidence="1">Uncharacterized protein</fullName>
    </submittedName>
</protein>
<dbReference type="EMBL" id="JABANO010039968">
    <property type="protein sequence ID" value="KAF4688361.1"/>
    <property type="molecule type" value="Genomic_DNA"/>
</dbReference>
<feature type="non-terminal residue" evidence="1">
    <location>
        <position position="153"/>
    </location>
</feature>
<evidence type="ECO:0000313" key="2">
    <source>
        <dbReference type="Proteomes" id="UP000553632"/>
    </source>
</evidence>
<evidence type="ECO:0000313" key="1">
    <source>
        <dbReference type="EMBL" id="KAF4688361.1"/>
    </source>
</evidence>
<dbReference type="Proteomes" id="UP000553632">
    <property type="component" value="Unassembled WGS sequence"/>
</dbReference>
<accession>A0A7J6NZ74</accession>
<sequence length="153" mass="17012">QWLVEVGRPHAVQFMVEKDEVTTSNRRGAEIPDDTTGRCLLISCSTIQELDVLILAAERRVAGRTKIEKILVNQPVLVLDPRRGQREKRLIKVGVGLLSVYGYQSDGTLSEGALVKRMPLTMNLSIRSLSDLGNCKAIGNLRSARATRTWSLR</sequence>
<comment type="caution">
    <text evidence="1">The sequence shown here is derived from an EMBL/GenBank/DDBJ whole genome shotgun (WGS) entry which is preliminary data.</text>
</comment>
<dbReference type="AlphaFoldDB" id="A0A7J6NZ74"/>